<reference evidence="2" key="1">
    <citation type="submission" date="2020-03" db="EMBL/GenBank/DDBJ databases">
        <authorList>
            <person name="Weist P."/>
        </authorList>
    </citation>
    <scope>NUCLEOTIDE SEQUENCE</scope>
</reference>
<dbReference type="Proteomes" id="UP001153269">
    <property type="component" value="Unassembled WGS sequence"/>
</dbReference>
<feature type="region of interest" description="Disordered" evidence="1">
    <location>
        <begin position="1"/>
        <end position="26"/>
    </location>
</feature>
<gene>
    <name evidence="2" type="ORF">PLEPLA_LOCUS11199</name>
</gene>
<evidence type="ECO:0000313" key="3">
    <source>
        <dbReference type="Proteomes" id="UP001153269"/>
    </source>
</evidence>
<sequence length="127" mass="13864">MLDGTSGLITSLMSQEQESPAGDEDSVSVSCVQQLRLNWFGSVSTGLVESISDGSEAQCLSQVIGCFTTAEDESDATESGREGVEVTCRPENVWFQYEFPPDPLNLLTQLLKPPPQRNHRHSAPRAH</sequence>
<feature type="compositionally biased region" description="Polar residues" evidence="1">
    <location>
        <begin position="7"/>
        <end position="18"/>
    </location>
</feature>
<keyword evidence="3" id="KW-1185">Reference proteome</keyword>
<proteinExistence type="predicted"/>
<organism evidence="2 3">
    <name type="scientific">Pleuronectes platessa</name>
    <name type="common">European plaice</name>
    <dbReference type="NCBI Taxonomy" id="8262"/>
    <lineage>
        <taxon>Eukaryota</taxon>
        <taxon>Metazoa</taxon>
        <taxon>Chordata</taxon>
        <taxon>Craniata</taxon>
        <taxon>Vertebrata</taxon>
        <taxon>Euteleostomi</taxon>
        <taxon>Actinopterygii</taxon>
        <taxon>Neopterygii</taxon>
        <taxon>Teleostei</taxon>
        <taxon>Neoteleostei</taxon>
        <taxon>Acanthomorphata</taxon>
        <taxon>Carangaria</taxon>
        <taxon>Pleuronectiformes</taxon>
        <taxon>Pleuronectoidei</taxon>
        <taxon>Pleuronectidae</taxon>
        <taxon>Pleuronectes</taxon>
    </lineage>
</organism>
<evidence type="ECO:0000313" key="2">
    <source>
        <dbReference type="EMBL" id="CAB1423281.1"/>
    </source>
</evidence>
<dbReference type="EMBL" id="CADEAL010000645">
    <property type="protein sequence ID" value="CAB1423281.1"/>
    <property type="molecule type" value="Genomic_DNA"/>
</dbReference>
<evidence type="ECO:0000256" key="1">
    <source>
        <dbReference type="SAM" id="MobiDB-lite"/>
    </source>
</evidence>
<comment type="caution">
    <text evidence="2">The sequence shown here is derived from an EMBL/GenBank/DDBJ whole genome shotgun (WGS) entry which is preliminary data.</text>
</comment>
<name>A0A9N7U3D3_PLEPL</name>
<protein>
    <submittedName>
        <fullName evidence="2">Uncharacterized protein</fullName>
    </submittedName>
</protein>
<accession>A0A9N7U3D3</accession>
<dbReference type="AlphaFoldDB" id="A0A9N7U3D3"/>